<dbReference type="AlphaFoldDB" id="A0A430AQS2"/>
<dbReference type="SUPFAM" id="SSF47413">
    <property type="entry name" value="lambda repressor-like DNA-binding domains"/>
    <property type="match status" value="1"/>
</dbReference>
<dbReference type="GO" id="GO:0003677">
    <property type="term" value="F:DNA binding"/>
    <property type="evidence" value="ECO:0007669"/>
    <property type="project" value="InterPro"/>
</dbReference>
<dbReference type="SMART" id="SM00530">
    <property type="entry name" value="HTH_XRE"/>
    <property type="match status" value="1"/>
</dbReference>
<dbReference type="Pfam" id="PF21259">
    <property type="entry name" value="Rgg_C"/>
    <property type="match status" value="1"/>
</dbReference>
<dbReference type="CDD" id="cd00093">
    <property type="entry name" value="HTH_XRE"/>
    <property type="match status" value="1"/>
</dbReference>
<organism evidence="2 3">
    <name type="scientific">Vagococcus acidifermentans</name>
    <dbReference type="NCBI Taxonomy" id="564710"/>
    <lineage>
        <taxon>Bacteria</taxon>
        <taxon>Bacillati</taxon>
        <taxon>Bacillota</taxon>
        <taxon>Bacilli</taxon>
        <taxon>Lactobacillales</taxon>
        <taxon>Enterococcaceae</taxon>
        <taxon>Vagococcus</taxon>
    </lineage>
</organism>
<dbReference type="InterPro" id="IPR011990">
    <property type="entry name" value="TPR-like_helical_dom_sf"/>
</dbReference>
<keyword evidence="3" id="KW-1185">Reference proteome</keyword>
<proteinExistence type="predicted"/>
<dbReference type="Proteomes" id="UP000286773">
    <property type="component" value="Unassembled WGS sequence"/>
</dbReference>
<evidence type="ECO:0000259" key="1">
    <source>
        <dbReference type="PROSITE" id="PS50943"/>
    </source>
</evidence>
<gene>
    <name evidence="2" type="ORF">CBF27_10335</name>
</gene>
<dbReference type="InterPro" id="IPR053163">
    <property type="entry name" value="HTH-type_regulator_Rgg"/>
</dbReference>
<name>A0A430AQS2_9ENTE</name>
<dbReference type="InterPro" id="IPR010057">
    <property type="entry name" value="Transcription_activator_Rgg_C"/>
</dbReference>
<dbReference type="InterPro" id="IPR001387">
    <property type="entry name" value="Cro/C1-type_HTH"/>
</dbReference>
<dbReference type="RefSeq" id="WP_126814234.1">
    <property type="nucleotide sequence ID" value="NZ_NGKC01000012.1"/>
</dbReference>
<dbReference type="InterPro" id="IPR010982">
    <property type="entry name" value="Lambda_DNA-bd_dom_sf"/>
</dbReference>
<dbReference type="PROSITE" id="PS50943">
    <property type="entry name" value="HTH_CROC1"/>
    <property type="match status" value="1"/>
</dbReference>
<reference evidence="2 3" key="1">
    <citation type="submission" date="2017-05" db="EMBL/GenBank/DDBJ databases">
        <title>Vagococcus spp. assemblies.</title>
        <authorList>
            <person name="Gulvik C.A."/>
        </authorList>
    </citation>
    <scope>NUCLEOTIDE SEQUENCE [LARGE SCALE GENOMIC DNA]</scope>
    <source>
        <strain evidence="2 3">LMG 24798</strain>
    </source>
</reference>
<dbReference type="NCBIfam" id="TIGR01716">
    <property type="entry name" value="RGG_Cterm"/>
    <property type="match status" value="1"/>
</dbReference>
<sequence>MVNFGAAFKNLRITRGYTQKEVAEDVVSVQFLRKFENENNDIRLSNFHRLLNNMNLTYAEFSAECRDENVEFMMGQFTHQIDQLLIENNGVGLKRLIKSFEEKSQTSVGKRYQMLTIILKSIYNSHFALLYDINPEPVTDYLMKVECWGEYEFFLAVYSINLLSSIGCYTISKKALMKTMRNERVKDRKLDFMLQACFKLIDDGHVEQAEDILTLFDEQTSLGEVLHYTIFKLLAKFIRGIILIEKGNPAGVSLCEEIINIFHDFIEFHDYSRVLDKYLSRIVYRNSSSCQQ</sequence>
<dbReference type="OrthoDB" id="2296017at2"/>
<dbReference type="PANTHER" id="PTHR37038">
    <property type="entry name" value="TRANSCRIPTIONAL REGULATOR-RELATED"/>
    <property type="match status" value="1"/>
</dbReference>
<feature type="domain" description="HTH cro/C1-type" evidence="1">
    <location>
        <begin position="8"/>
        <end position="61"/>
    </location>
</feature>
<evidence type="ECO:0000313" key="3">
    <source>
        <dbReference type="Proteomes" id="UP000286773"/>
    </source>
</evidence>
<accession>A0A430AQS2</accession>
<evidence type="ECO:0000313" key="2">
    <source>
        <dbReference type="EMBL" id="RSU10406.1"/>
    </source>
</evidence>
<dbReference type="EMBL" id="NGKC01000012">
    <property type="protein sequence ID" value="RSU10406.1"/>
    <property type="molecule type" value="Genomic_DNA"/>
</dbReference>
<dbReference type="Pfam" id="PF01381">
    <property type="entry name" value="HTH_3"/>
    <property type="match status" value="1"/>
</dbReference>
<protein>
    <recommendedName>
        <fullName evidence="1">HTH cro/C1-type domain-containing protein</fullName>
    </recommendedName>
</protein>
<comment type="caution">
    <text evidence="2">The sequence shown here is derived from an EMBL/GenBank/DDBJ whole genome shotgun (WGS) entry which is preliminary data.</text>
</comment>
<dbReference type="Gene3D" id="1.25.40.10">
    <property type="entry name" value="Tetratricopeptide repeat domain"/>
    <property type="match status" value="1"/>
</dbReference>